<sequence>MMHVCIFTCMVVSVIHLMISVRYDDPQFPASAGKVHLEERPRLIQSENPQDRRCHSPCESIERNGISSPTELLAAGASLIERSAQLNWLTDDEEQTLRTVLGEIKARINNELLAVISHKQLCRRQRGVDTCSFLYRKGIIVTAKPKQHRQWWYQRKLLEHLCTRWKREYLVTLSSKGNWRKLIEEPRIGDVVLMMESNLFRN</sequence>
<feature type="domain" description="DUF5641" evidence="2">
    <location>
        <begin position="150"/>
        <end position="199"/>
    </location>
</feature>
<feature type="chain" id="PRO_5006872926" description="DUF5641 domain-containing protein" evidence="1">
    <location>
        <begin position="21"/>
        <end position="202"/>
    </location>
</feature>
<dbReference type="STRING" id="6337.A0A0V0XWM9"/>
<protein>
    <recommendedName>
        <fullName evidence="2">DUF5641 domain-containing protein</fullName>
    </recommendedName>
</protein>
<proteinExistence type="predicted"/>
<dbReference type="AlphaFoldDB" id="A0A0V0XWM9"/>
<evidence type="ECO:0000256" key="1">
    <source>
        <dbReference type="SAM" id="SignalP"/>
    </source>
</evidence>
<feature type="signal peptide" evidence="1">
    <location>
        <begin position="1"/>
        <end position="20"/>
    </location>
</feature>
<evidence type="ECO:0000313" key="4">
    <source>
        <dbReference type="Proteomes" id="UP000054815"/>
    </source>
</evidence>
<gene>
    <name evidence="3" type="ORF">T4E_10235</name>
</gene>
<dbReference type="Proteomes" id="UP000054815">
    <property type="component" value="Unassembled WGS sequence"/>
</dbReference>
<reference evidence="3 4" key="1">
    <citation type="submission" date="2015-01" db="EMBL/GenBank/DDBJ databases">
        <title>Evolution of Trichinella species and genotypes.</title>
        <authorList>
            <person name="Korhonen P.K."/>
            <person name="Edoardo P."/>
            <person name="Giuseppe L.R."/>
            <person name="Gasser R.B."/>
        </authorList>
    </citation>
    <scope>NUCLEOTIDE SEQUENCE [LARGE SCALE GENOMIC DNA]</scope>
    <source>
        <strain evidence="3">ISS141</strain>
    </source>
</reference>
<name>A0A0V0XWM9_TRIPS</name>
<dbReference type="Pfam" id="PF18701">
    <property type="entry name" value="DUF5641"/>
    <property type="match status" value="1"/>
</dbReference>
<keyword evidence="1" id="KW-0732">Signal</keyword>
<evidence type="ECO:0000259" key="2">
    <source>
        <dbReference type="Pfam" id="PF18701"/>
    </source>
</evidence>
<organism evidence="3 4">
    <name type="scientific">Trichinella pseudospiralis</name>
    <name type="common">Parasitic roundworm</name>
    <dbReference type="NCBI Taxonomy" id="6337"/>
    <lineage>
        <taxon>Eukaryota</taxon>
        <taxon>Metazoa</taxon>
        <taxon>Ecdysozoa</taxon>
        <taxon>Nematoda</taxon>
        <taxon>Enoplea</taxon>
        <taxon>Dorylaimia</taxon>
        <taxon>Trichinellida</taxon>
        <taxon>Trichinellidae</taxon>
        <taxon>Trichinella</taxon>
    </lineage>
</organism>
<accession>A0A0V0XWM9</accession>
<dbReference type="EMBL" id="JYDU01000119">
    <property type="protein sequence ID" value="KRX92137.1"/>
    <property type="molecule type" value="Genomic_DNA"/>
</dbReference>
<evidence type="ECO:0000313" key="3">
    <source>
        <dbReference type="EMBL" id="KRX92137.1"/>
    </source>
</evidence>
<dbReference type="InterPro" id="IPR040676">
    <property type="entry name" value="DUF5641"/>
</dbReference>
<comment type="caution">
    <text evidence="3">The sequence shown here is derived from an EMBL/GenBank/DDBJ whole genome shotgun (WGS) entry which is preliminary data.</text>
</comment>